<feature type="transmembrane region" description="Helical" evidence="2">
    <location>
        <begin position="297"/>
        <end position="319"/>
    </location>
</feature>
<evidence type="ECO:0000256" key="3">
    <source>
        <dbReference type="SAM" id="SignalP"/>
    </source>
</evidence>
<dbReference type="PANTHER" id="PTHR24362">
    <property type="entry name" value="SERINE/THREONINE-PROTEIN KINASE NEK"/>
    <property type="match status" value="1"/>
</dbReference>
<evidence type="ECO:0000313" key="6">
    <source>
        <dbReference type="Proteomes" id="UP001159659"/>
    </source>
</evidence>
<organism evidence="5 6">
    <name type="scientific">Peronospora farinosa</name>
    <dbReference type="NCBI Taxonomy" id="134698"/>
    <lineage>
        <taxon>Eukaryota</taxon>
        <taxon>Sar</taxon>
        <taxon>Stramenopiles</taxon>
        <taxon>Oomycota</taxon>
        <taxon>Peronosporomycetes</taxon>
        <taxon>Peronosporales</taxon>
        <taxon>Peronosporaceae</taxon>
        <taxon>Peronospora</taxon>
    </lineage>
</organism>
<keyword evidence="2" id="KW-0472">Membrane</keyword>
<dbReference type="SMART" id="SM00220">
    <property type="entry name" value="S_TKc"/>
    <property type="match status" value="1"/>
</dbReference>
<dbReference type="InterPro" id="IPR000719">
    <property type="entry name" value="Prot_kinase_dom"/>
</dbReference>
<keyword evidence="2" id="KW-0812">Transmembrane</keyword>
<name>A0AAV0SN52_9STRA</name>
<dbReference type="AlphaFoldDB" id="A0AAV0SN52"/>
<dbReference type="PROSITE" id="PS51257">
    <property type="entry name" value="PROKAR_LIPOPROTEIN"/>
    <property type="match status" value="1"/>
</dbReference>
<reference evidence="5" key="1">
    <citation type="submission" date="2022-12" db="EMBL/GenBank/DDBJ databases">
        <authorList>
            <person name="Webb A."/>
        </authorList>
    </citation>
    <scope>NUCLEOTIDE SEQUENCE</scope>
    <source>
        <strain evidence="5">Pf2</strain>
    </source>
</reference>
<dbReference type="PROSITE" id="PS50011">
    <property type="entry name" value="PROTEIN_KINASE_DOM"/>
    <property type="match status" value="1"/>
</dbReference>
<dbReference type="Gene3D" id="3.80.10.10">
    <property type="entry name" value="Ribonuclease Inhibitor"/>
    <property type="match status" value="1"/>
</dbReference>
<dbReference type="GO" id="GO:0004672">
    <property type="term" value="F:protein kinase activity"/>
    <property type="evidence" value="ECO:0007669"/>
    <property type="project" value="InterPro"/>
</dbReference>
<feature type="domain" description="Protein kinase" evidence="4">
    <location>
        <begin position="437"/>
        <end position="797"/>
    </location>
</feature>
<proteinExistence type="predicted"/>
<protein>
    <recommendedName>
        <fullName evidence="4">Protein kinase domain-containing protein</fullName>
    </recommendedName>
</protein>
<dbReference type="GO" id="GO:0005524">
    <property type="term" value="F:ATP binding"/>
    <property type="evidence" value="ECO:0007669"/>
    <property type="project" value="InterPro"/>
</dbReference>
<keyword evidence="2" id="KW-1133">Transmembrane helix</keyword>
<dbReference type="EMBL" id="CANTFK010000006">
    <property type="protein sequence ID" value="CAI5704149.1"/>
    <property type="molecule type" value="Genomic_DNA"/>
</dbReference>
<feature type="chain" id="PRO_5043449095" description="Protein kinase domain-containing protein" evidence="3">
    <location>
        <begin position="23"/>
        <end position="1100"/>
    </location>
</feature>
<dbReference type="Pfam" id="PF00069">
    <property type="entry name" value="Pkinase"/>
    <property type="match status" value="1"/>
</dbReference>
<evidence type="ECO:0000256" key="2">
    <source>
        <dbReference type="SAM" id="Phobius"/>
    </source>
</evidence>
<comment type="caution">
    <text evidence="5">The sequence shown here is derived from an EMBL/GenBank/DDBJ whole genome shotgun (WGS) entry which is preliminary data.</text>
</comment>
<evidence type="ECO:0000259" key="4">
    <source>
        <dbReference type="PROSITE" id="PS50011"/>
    </source>
</evidence>
<feature type="signal peptide" evidence="3">
    <location>
        <begin position="1"/>
        <end position="22"/>
    </location>
</feature>
<feature type="region of interest" description="Disordered" evidence="1">
    <location>
        <begin position="345"/>
        <end position="371"/>
    </location>
</feature>
<dbReference type="SUPFAM" id="SSF52058">
    <property type="entry name" value="L domain-like"/>
    <property type="match status" value="1"/>
</dbReference>
<accession>A0AAV0SN52</accession>
<feature type="compositionally biased region" description="Polar residues" evidence="1">
    <location>
        <begin position="351"/>
        <end position="360"/>
    </location>
</feature>
<evidence type="ECO:0000256" key="1">
    <source>
        <dbReference type="SAM" id="MobiDB-lite"/>
    </source>
</evidence>
<dbReference type="SUPFAM" id="SSF56112">
    <property type="entry name" value="Protein kinase-like (PK-like)"/>
    <property type="match status" value="1"/>
</dbReference>
<dbReference type="PANTHER" id="PTHR24362:SF309">
    <property type="entry name" value="PROTEIN KINASE DOMAIN-CONTAINING PROTEIN"/>
    <property type="match status" value="1"/>
</dbReference>
<keyword evidence="3" id="KW-0732">Signal</keyword>
<dbReference type="Proteomes" id="UP001159659">
    <property type="component" value="Unassembled WGS sequence"/>
</dbReference>
<dbReference type="InterPro" id="IPR032675">
    <property type="entry name" value="LRR_dom_sf"/>
</dbReference>
<sequence>MRIQFALLSATLLAIQSTIVSAQTSASSSTLACKSVALSSQASSKWVVSCITEETVPASSASFDPSLVQDYFVNSDPYVTASASNINLSSTFSKVDALESSSITRFSLSAALGFKPTIPLSIVPTAFAELSSLQILHLEAIPLADSNLYLLLPSSIQQISIIDCGLSNFSITFTDGSLLGDSALSFIDLRLNNLNEVPASLYAMPSSVSTIDLRGNDQLNFSAETTAHAKQLQTWKSDEVLKAESAVFANLALSSQEKRKSIVGSARMKSLSVLPNSSSKSNESITATRIGINKSTVLATIVAVVMSTMLILVFVLSYVKRKRRNMQDRESDAVLCLPHPFSKMSRDRSESLGNSTTADSELSRKRLSSGDSHYYDAHDRDSCVMLDIPLADAHVEPTQPSKSMLTSASYVNVICPIKISPANSKKETSSCVNGSNNHSLELLGAKSTVITTPAQTRLANRKRLRLALKTLLEAKPSANDISSYTLLTVNTCEYSFSPGTKVKETPLAFFIDCQLDSCGGKPNSVSVPPSKLTLKIFVDNDAHMAERESYALSCLQQGDSTRGFAPRIHDTALEYELVGQYSKLKPNVAKINCCILVLEMPSCIRLSAEMAASGEPSPEQISCVLTAVRALHIRGLVHGALHTDSLVACSPYGRLKLWGLEHASRAGHTIPCPNATVLGVREAEYVAPEFASFALKETSSCRAAPSLDVWSLGVIILKMYVSGQQLEEFEGCTTPRDVFRRLNASDFDGKASRPCFFRRSIARFVQNDDLKDTLHQCLQRNGTSRPSIDSILKHNLFQPNRRRVPRPLSMKASRSSPASMKDEDLVTSYWSNDIRSLGEPEREASGRDHSSDTIPEKVLELLDVAPEPLPPSLCLFLPPVELKLDLTQRTSYSVEQWVSQLKHLQQQQADELRFPLVFMCESYELNTAVSCSVATMTKFGVSVSASLLPLVMPLVRETMLFLEARAIVCNGSKAGKACELASPHPWHQLRTFYRALEHMELATVNPVNEVELAPMEQQLNARDPRKAQKVLEKLARLLFSKDKREYIRNLLDAFVSDEDLASRTECGSWAALRRFNMAYETSSTLSRTRWLCSHHAPHYI</sequence>
<gene>
    <name evidence="5" type="ORF">PFR002_LOCUS38</name>
</gene>
<dbReference type="Gene3D" id="1.10.510.10">
    <property type="entry name" value="Transferase(Phosphotransferase) domain 1"/>
    <property type="match status" value="1"/>
</dbReference>
<evidence type="ECO:0000313" key="5">
    <source>
        <dbReference type="EMBL" id="CAI5704149.1"/>
    </source>
</evidence>
<dbReference type="InterPro" id="IPR011009">
    <property type="entry name" value="Kinase-like_dom_sf"/>
</dbReference>